<keyword evidence="6 8" id="KW-0496">Mitochondrion</keyword>
<dbReference type="RefSeq" id="XP_017774620.1">
    <property type="nucleotide sequence ID" value="XM_017919131.1"/>
</dbReference>
<name>A0ABM1MJ70_NICVS</name>
<accession>A0ABM1MJ70</accession>
<evidence type="ECO:0000256" key="1">
    <source>
        <dbReference type="ARBA" id="ARBA00004273"/>
    </source>
</evidence>
<evidence type="ECO:0000256" key="6">
    <source>
        <dbReference type="ARBA" id="ARBA00023128"/>
    </source>
</evidence>
<keyword evidence="7 9" id="KW-0472">Membrane</keyword>
<dbReference type="InterPro" id="IPR036249">
    <property type="entry name" value="Thioredoxin-like_sf"/>
</dbReference>
<dbReference type="CDD" id="cd02968">
    <property type="entry name" value="SCO"/>
    <property type="match status" value="1"/>
</dbReference>
<dbReference type="PIRSF" id="PIRSF037736">
    <property type="entry name" value="SCO1"/>
    <property type="match status" value="1"/>
</dbReference>
<evidence type="ECO:0000256" key="4">
    <source>
        <dbReference type="ARBA" id="ARBA00022792"/>
    </source>
</evidence>
<evidence type="ECO:0000313" key="11">
    <source>
        <dbReference type="RefSeq" id="XP_017774620.1"/>
    </source>
</evidence>
<keyword evidence="9" id="KW-0812">Transmembrane</keyword>
<evidence type="ECO:0000256" key="9">
    <source>
        <dbReference type="SAM" id="Phobius"/>
    </source>
</evidence>
<keyword evidence="3 8" id="KW-0479">Metal-binding</keyword>
<keyword evidence="10" id="KW-1185">Reference proteome</keyword>
<evidence type="ECO:0000256" key="8">
    <source>
        <dbReference type="PIRNR" id="PIRNR037736"/>
    </source>
</evidence>
<keyword evidence="8" id="KW-0143">Chaperone</keyword>
<proteinExistence type="inferred from homology"/>
<dbReference type="Pfam" id="PF02630">
    <property type="entry name" value="SCO1-SenC"/>
    <property type="match status" value="1"/>
</dbReference>
<comment type="subunit">
    <text evidence="8">Homodimer.</text>
</comment>
<evidence type="ECO:0000256" key="2">
    <source>
        <dbReference type="ARBA" id="ARBA00010996"/>
    </source>
</evidence>
<dbReference type="InterPro" id="IPR017276">
    <property type="entry name" value="Synth_of_cyt-c-oxidase_Sco1/2"/>
</dbReference>
<dbReference type="Gene3D" id="3.40.30.10">
    <property type="entry name" value="Glutaredoxin"/>
    <property type="match status" value="1"/>
</dbReference>
<gene>
    <name evidence="11" type="primary">LOC108561265</name>
</gene>
<dbReference type="PANTHER" id="PTHR12151:SF5">
    <property type="entry name" value="AT19154P"/>
    <property type="match status" value="1"/>
</dbReference>
<evidence type="ECO:0000313" key="10">
    <source>
        <dbReference type="Proteomes" id="UP000695000"/>
    </source>
</evidence>
<dbReference type="InterPro" id="IPR003782">
    <property type="entry name" value="SCO1/SenC"/>
</dbReference>
<evidence type="ECO:0000256" key="7">
    <source>
        <dbReference type="ARBA" id="ARBA00023136"/>
    </source>
</evidence>
<comment type="function">
    <text evidence="8">Copper metallochaperone essential for the synthesis and maturation of cytochrome c oxidase subunit II (MT-CO2/COX2) by facilitating the incorporation of copper into the Cu(A) site of MT-CO2/COX2.</text>
</comment>
<sequence>MSSLITNILRISRRQLLPQAKLTKCLMQSRCYASSPGKKTVAGKGKGPITWKSFGITAAIGGGILGFMLYVKKEKEEAQLKERQKMLGKAAIGGQFELIDSEKKMRKSEEFLGKWLLIYFGFTHCPDICPDELEKMASVIDTLDVDEKVPEVQPLFITVDPHRDTPELVGKYCKEFHPRLLGLTGNEKQVSEACKAYRVYFSAGPKDEESDYIVDHTIIMYLVNPKGEFVDYYGQNRNAREVADSVKINMMKYDQINKTGWFSK</sequence>
<feature type="transmembrane region" description="Helical" evidence="9">
    <location>
        <begin position="49"/>
        <end position="71"/>
    </location>
</feature>
<organism evidence="10 11">
    <name type="scientific">Nicrophorus vespilloides</name>
    <name type="common">Boreal carrion beetle</name>
    <dbReference type="NCBI Taxonomy" id="110193"/>
    <lineage>
        <taxon>Eukaryota</taxon>
        <taxon>Metazoa</taxon>
        <taxon>Ecdysozoa</taxon>
        <taxon>Arthropoda</taxon>
        <taxon>Hexapoda</taxon>
        <taxon>Insecta</taxon>
        <taxon>Pterygota</taxon>
        <taxon>Neoptera</taxon>
        <taxon>Endopterygota</taxon>
        <taxon>Coleoptera</taxon>
        <taxon>Polyphaga</taxon>
        <taxon>Staphyliniformia</taxon>
        <taxon>Silphidae</taxon>
        <taxon>Nicrophorinae</taxon>
        <taxon>Nicrophorus</taxon>
    </lineage>
</organism>
<evidence type="ECO:0000256" key="3">
    <source>
        <dbReference type="ARBA" id="ARBA00022723"/>
    </source>
</evidence>
<keyword evidence="5 8" id="KW-0186">Copper</keyword>
<comment type="subcellular location">
    <subcellularLocation>
        <location evidence="1 8">Mitochondrion inner membrane</location>
    </subcellularLocation>
</comment>
<dbReference type="SUPFAM" id="SSF52833">
    <property type="entry name" value="Thioredoxin-like"/>
    <property type="match status" value="1"/>
</dbReference>
<evidence type="ECO:0000256" key="5">
    <source>
        <dbReference type="ARBA" id="ARBA00023008"/>
    </source>
</evidence>
<reference evidence="11" key="1">
    <citation type="submission" date="2025-08" db="UniProtKB">
        <authorList>
            <consortium name="RefSeq"/>
        </authorList>
    </citation>
    <scope>IDENTIFICATION</scope>
    <source>
        <tissue evidence="11">Whole Larva</tissue>
    </source>
</reference>
<protein>
    <submittedName>
        <fullName evidence="11">Protein SCO1 homolog, mitochondrial</fullName>
    </submittedName>
</protein>
<comment type="similarity">
    <text evidence="2 8">Belongs to the SCO1/2 family.</text>
</comment>
<dbReference type="PANTHER" id="PTHR12151">
    <property type="entry name" value="ELECTRON TRANSPORT PROTIN SCO1/SENC FAMILY MEMBER"/>
    <property type="match status" value="1"/>
</dbReference>
<dbReference type="GeneID" id="108561265"/>
<keyword evidence="9" id="KW-1133">Transmembrane helix</keyword>
<dbReference type="Proteomes" id="UP000695000">
    <property type="component" value="Unplaced"/>
</dbReference>
<keyword evidence="4 8" id="KW-0999">Mitochondrion inner membrane</keyword>